<evidence type="ECO:0000313" key="1">
    <source>
        <dbReference type="EMBL" id="MCZ2220697.1"/>
    </source>
</evidence>
<comment type="caution">
    <text evidence="1">The sequence shown here is derived from an EMBL/GenBank/DDBJ whole genome shotgun (WGS) entry which is preliminary data.</text>
</comment>
<dbReference type="Proteomes" id="UP001071110">
    <property type="component" value="Unassembled WGS sequence"/>
</dbReference>
<gene>
    <name evidence="1" type="ORF">NUW87_04825</name>
</gene>
<dbReference type="EMBL" id="JANRML010000004">
    <property type="protein sequence ID" value="MCZ2220697.1"/>
    <property type="molecule type" value="Genomic_DNA"/>
</dbReference>
<evidence type="ECO:0000313" key="2">
    <source>
        <dbReference type="Proteomes" id="UP001071110"/>
    </source>
</evidence>
<dbReference type="AlphaFoldDB" id="A0A9Q4IGN4"/>
<proteinExistence type="predicted"/>
<name>A0A9Q4IGN4_9CORY</name>
<dbReference type="RefSeq" id="WP_269027488.1">
    <property type="nucleotide sequence ID" value="NZ_BAABDP010000020.1"/>
</dbReference>
<protein>
    <submittedName>
        <fullName evidence="1">Uncharacterized protein</fullName>
    </submittedName>
</protein>
<keyword evidence="2" id="KW-1185">Reference proteome</keyword>
<sequence>MCSDRGAEHEYRDRLGTIGVDVQTAGVTFLTGAGTEPQQWWNSVHEYARRAGHDLVVVDHASGVLDGDELEKSPWRELWTQRLSKFDLPWCWWLFGA</sequence>
<organism evidence="1 2">
    <name type="scientific">Corynebacterium pilbarense</name>
    <dbReference type="NCBI Taxonomy" id="1288393"/>
    <lineage>
        <taxon>Bacteria</taxon>
        <taxon>Bacillati</taxon>
        <taxon>Actinomycetota</taxon>
        <taxon>Actinomycetes</taxon>
        <taxon>Mycobacteriales</taxon>
        <taxon>Corynebacteriaceae</taxon>
        <taxon>Corynebacterium</taxon>
    </lineage>
</organism>
<reference evidence="1" key="1">
    <citation type="submission" date="2022-08" db="EMBL/GenBank/DDBJ databases">
        <title>Corynebacterium sp. nov., isolated from clinical breast specimens.</title>
        <authorList>
            <person name="Zhang T."/>
        </authorList>
    </citation>
    <scope>NUCLEOTIDE SEQUENCE</scope>
    <source>
        <strain evidence="1">CCUG 57942</strain>
    </source>
</reference>
<accession>A0A9Q4IGN4</accession>